<dbReference type="eggNOG" id="KOG1665">
    <property type="taxonomic scope" value="Eukaryota"/>
</dbReference>
<dbReference type="PROSITE" id="PS51490">
    <property type="entry name" value="KHA"/>
    <property type="match status" value="1"/>
</dbReference>
<dbReference type="PANTHER" id="PTHR14136">
    <property type="entry name" value="BTB_POZ DOMAIN-CONTAINING PROTEIN KCTD9"/>
    <property type="match status" value="1"/>
</dbReference>
<dbReference type="SMART" id="SM00225">
    <property type="entry name" value="BTB"/>
    <property type="match status" value="1"/>
</dbReference>
<dbReference type="InterPro" id="IPR051082">
    <property type="entry name" value="Pentapeptide-BTB/POZ_domain"/>
</dbReference>
<dbReference type="PANTHER" id="PTHR14136:SF17">
    <property type="entry name" value="BTB_POZ DOMAIN-CONTAINING PROTEIN KCTD9"/>
    <property type="match status" value="1"/>
</dbReference>
<evidence type="ECO:0008006" key="5">
    <source>
        <dbReference type="Google" id="ProtNLM"/>
    </source>
</evidence>
<evidence type="ECO:0000259" key="1">
    <source>
        <dbReference type="PROSITE" id="PS50097"/>
    </source>
</evidence>
<dbReference type="HOGENOM" id="CLU_043894_0_0_1"/>
<dbReference type="Pfam" id="PF11834">
    <property type="entry name" value="KHA"/>
    <property type="match status" value="1"/>
</dbReference>
<dbReference type="CDD" id="cd18368">
    <property type="entry name" value="BTB_POZ_KCTD9"/>
    <property type="match status" value="1"/>
</dbReference>
<dbReference type="Gene3D" id="2.160.20.80">
    <property type="entry name" value="E3 ubiquitin-protein ligase SopA"/>
    <property type="match status" value="1"/>
</dbReference>
<dbReference type="CDD" id="cd17073">
    <property type="entry name" value="KHA"/>
    <property type="match status" value="1"/>
</dbReference>
<evidence type="ECO:0000313" key="3">
    <source>
        <dbReference type="EMBL" id="EFX89116.1"/>
    </source>
</evidence>
<sequence length="381" mass="41406">MTLRVTISKNGNSLSGRKVIAVPSTFTEFLAVASLSLGIKGKRVFNHHGGEIHDILYIRDNELLYISEGGDFCSEKEWVALNVGGKLFTTTRMTLTAKEPFSMLSRMFSSDSGQFNLSPSSVDASGAYLIDRSPTYFEPILNYLRHGKLILDSGVNVQGVLEEAQFFGIESLVPQLESLADDEKSKKKQQPLTRAEVIKALVRTSPTTELRFQGVNLAEADLSKLDLRSINFKYACMRGCNLSGANLSWCNLERCDLSGSKMDGAQLLGVKMLCATLEGASLRGCNFEDPAGSRANMEGVNMKGAVLEESNMAGVNLRVGTLKYANLQNCTLRGAVLAGADLEGCDLSGSDLQEANLRGANLKDTTLELMLNPLHMSQAIR</sequence>
<dbReference type="EMBL" id="GL732525">
    <property type="protein sequence ID" value="EFX89116.1"/>
    <property type="molecule type" value="Genomic_DNA"/>
</dbReference>
<dbReference type="AlphaFoldDB" id="E9FVE8"/>
<reference evidence="3 4" key="1">
    <citation type="journal article" date="2011" name="Science">
        <title>The ecoresponsive genome of Daphnia pulex.</title>
        <authorList>
            <person name="Colbourne J.K."/>
            <person name="Pfrender M.E."/>
            <person name="Gilbert D."/>
            <person name="Thomas W.K."/>
            <person name="Tucker A."/>
            <person name="Oakley T.H."/>
            <person name="Tokishita S."/>
            <person name="Aerts A."/>
            <person name="Arnold G.J."/>
            <person name="Basu M.K."/>
            <person name="Bauer D.J."/>
            <person name="Caceres C.E."/>
            <person name="Carmel L."/>
            <person name="Casola C."/>
            <person name="Choi J.H."/>
            <person name="Detter J.C."/>
            <person name="Dong Q."/>
            <person name="Dusheyko S."/>
            <person name="Eads B.D."/>
            <person name="Frohlich T."/>
            <person name="Geiler-Samerotte K.A."/>
            <person name="Gerlach D."/>
            <person name="Hatcher P."/>
            <person name="Jogdeo S."/>
            <person name="Krijgsveld J."/>
            <person name="Kriventseva E.V."/>
            <person name="Kultz D."/>
            <person name="Laforsch C."/>
            <person name="Lindquist E."/>
            <person name="Lopez J."/>
            <person name="Manak J.R."/>
            <person name="Muller J."/>
            <person name="Pangilinan J."/>
            <person name="Patwardhan R.P."/>
            <person name="Pitluck S."/>
            <person name="Pritham E.J."/>
            <person name="Rechtsteiner A."/>
            <person name="Rho M."/>
            <person name="Rogozin I.B."/>
            <person name="Sakarya O."/>
            <person name="Salamov A."/>
            <person name="Schaack S."/>
            <person name="Shapiro H."/>
            <person name="Shiga Y."/>
            <person name="Skalitzky C."/>
            <person name="Smith Z."/>
            <person name="Souvorov A."/>
            <person name="Sung W."/>
            <person name="Tang Z."/>
            <person name="Tsuchiya D."/>
            <person name="Tu H."/>
            <person name="Vos H."/>
            <person name="Wang M."/>
            <person name="Wolf Y.I."/>
            <person name="Yamagata H."/>
            <person name="Yamada T."/>
            <person name="Ye Y."/>
            <person name="Shaw J.R."/>
            <person name="Andrews J."/>
            <person name="Crease T.J."/>
            <person name="Tang H."/>
            <person name="Lucas S.M."/>
            <person name="Robertson H.M."/>
            <person name="Bork P."/>
            <person name="Koonin E.V."/>
            <person name="Zdobnov E.M."/>
            <person name="Grigoriev I.V."/>
            <person name="Lynch M."/>
            <person name="Boore J.L."/>
        </authorList>
    </citation>
    <scope>NUCLEOTIDE SEQUENCE [LARGE SCALE GENOMIC DNA]</scope>
</reference>
<dbReference type="SUPFAM" id="SSF141571">
    <property type="entry name" value="Pentapeptide repeat-like"/>
    <property type="match status" value="1"/>
</dbReference>
<evidence type="ECO:0000259" key="2">
    <source>
        <dbReference type="PROSITE" id="PS51490"/>
    </source>
</evidence>
<keyword evidence="4" id="KW-1185">Reference proteome</keyword>
<dbReference type="Proteomes" id="UP000000305">
    <property type="component" value="Unassembled WGS sequence"/>
</dbReference>
<gene>
    <name evidence="3" type="ORF">DAPPUDRAFT_191018</name>
</gene>
<dbReference type="STRING" id="6669.E9FVE8"/>
<dbReference type="Pfam" id="PF00805">
    <property type="entry name" value="Pentapeptide"/>
    <property type="match status" value="4"/>
</dbReference>
<accession>E9FVE8</accession>
<dbReference type="PROSITE" id="PS50097">
    <property type="entry name" value="BTB"/>
    <property type="match status" value="1"/>
</dbReference>
<feature type="domain" description="BTB" evidence="1">
    <location>
        <begin position="77"/>
        <end position="153"/>
    </location>
</feature>
<feature type="domain" description="KHA" evidence="2">
    <location>
        <begin position="4"/>
        <end position="84"/>
    </location>
</feature>
<dbReference type="InterPro" id="IPR011333">
    <property type="entry name" value="SKP1/BTB/POZ_sf"/>
</dbReference>
<dbReference type="InterPro" id="IPR001646">
    <property type="entry name" value="5peptide_repeat"/>
</dbReference>
<dbReference type="InterPro" id="IPR003131">
    <property type="entry name" value="T1-type_BTB"/>
</dbReference>
<dbReference type="Gene3D" id="3.30.710.10">
    <property type="entry name" value="Potassium Channel Kv1.1, Chain A"/>
    <property type="match status" value="1"/>
</dbReference>
<dbReference type="Pfam" id="PF02214">
    <property type="entry name" value="BTB_2"/>
    <property type="match status" value="1"/>
</dbReference>
<protein>
    <recommendedName>
        <fullName evidence="5">BTB domain-containing protein</fullName>
    </recommendedName>
</protein>
<dbReference type="InParanoid" id="E9FVE8"/>
<dbReference type="KEGG" id="dpx:DAPPUDRAFT_191018"/>
<dbReference type="Gene3D" id="6.10.140.750">
    <property type="match status" value="1"/>
</dbReference>
<organism evidence="3 4">
    <name type="scientific">Daphnia pulex</name>
    <name type="common">Water flea</name>
    <dbReference type="NCBI Taxonomy" id="6669"/>
    <lineage>
        <taxon>Eukaryota</taxon>
        <taxon>Metazoa</taxon>
        <taxon>Ecdysozoa</taxon>
        <taxon>Arthropoda</taxon>
        <taxon>Crustacea</taxon>
        <taxon>Branchiopoda</taxon>
        <taxon>Diplostraca</taxon>
        <taxon>Cladocera</taxon>
        <taxon>Anomopoda</taxon>
        <taxon>Daphniidae</taxon>
        <taxon>Daphnia</taxon>
    </lineage>
</organism>
<dbReference type="OrthoDB" id="9989223at2759"/>
<dbReference type="OMA" id="YACIKNA"/>
<dbReference type="InterPro" id="IPR021789">
    <property type="entry name" value="KHA_dom"/>
</dbReference>
<evidence type="ECO:0000313" key="4">
    <source>
        <dbReference type="Proteomes" id="UP000000305"/>
    </source>
</evidence>
<dbReference type="GO" id="GO:0051260">
    <property type="term" value="P:protein homooligomerization"/>
    <property type="evidence" value="ECO:0007669"/>
    <property type="project" value="InterPro"/>
</dbReference>
<dbReference type="SUPFAM" id="SSF54695">
    <property type="entry name" value="POZ domain"/>
    <property type="match status" value="1"/>
</dbReference>
<dbReference type="InterPro" id="IPR000210">
    <property type="entry name" value="BTB/POZ_dom"/>
</dbReference>
<name>E9FVE8_DAPPU</name>
<proteinExistence type="predicted"/>
<dbReference type="PhylomeDB" id="E9FVE8"/>